<keyword evidence="1" id="KW-1133">Transmembrane helix</keyword>
<comment type="caution">
    <text evidence="2">The sequence shown here is derived from an EMBL/GenBank/DDBJ whole genome shotgun (WGS) entry which is preliminary data.</text>
</comment>
<keyword evidence="1" id="KW-0812">Transmembrane</keyword>
<feature type="transmembrane region" description="Helical" evidence="1">
    <location>
        <begin position="6"/>
        <end position="26"/>
    </location>
</feature>
<feature type="transmembrane region" description="Helical" evidence="1">
    <location>
        <begin position="112"/>
        <end position="135"/>
    </location>
</feature>
<protein>
    <recommendedName>
        <fullName evidence="4">Protease PrsW</fullName>
    </recommendedName>
</protein>
<dbReference type="InterPro" id="IPR026898">
    <property type="entry name" value="PrsW"/>
</dbReference>
<dbReference type="GO" id="GO:0008233">
    <property type="term" value="F:peptidase activity"/>
    <property type="evidence" value="ECO:0007669"/>
    <property type="project" value="InterPro"/>
</dbReference>
<evidence type="ECO:0000256" key="1">
    <source>
        <dbReference type="SAM" id="Phobius"/>
    </source>
</evidence>
<name>A0A0G0Z5T6_9BACT</name>
<dbReference type="AlphaFoldDB" id="A0A0G0Z5T6"/>
<keyword evidence="1" id="KW-0472">Membrane</keyword>
<organism evidence="2 3">
    <name type="scientific">Candidatus Azambacteria bacterium GW2011_GWB1_42_17</name>
    <dbReference type="NCBI Taxonomy" id="1618615"/>
    <lineage>
        <taxon>Bacteria</taxon>
        <taxon>Candidatus Azamiibacteriota</taxon>
    </lineage>
</organism>
<reference evidence="2 3" key="1">
    <citation type="journal article" date="2015" name="Nature">
        <title>rRNA introns, odd ribosomes, and small enigmatic genomes across a large radiation of phyla.</title>
        <authorList>
            <person name="Brown C.T."/>
            <person name="Hug L.A."/>
            <person name="Thomas B.C."/>
            <person name="Sharon I."/>
            <person name="Castelle C.J."/>
            <person name="Singh A."/>
            <person name="Wilkins M.J."/>
            <person name="Williams K.H."/>
            <person name="Banfield J.F."/>
        </authorList>
    </citation>
    <scope>NUCLEOTIDE SEQUENCE [LARGE SCALE GENOMIC DNA]</scope>
</reference>
<feature type="transmembrane region" description="Helical" evidence="1">
    <location>
        <begin position="210"/>
        <end position="231"/>
    </location>
</feature>
<dbReference type="PANTHER" id="PTHR36844:SF1">
    <property type="entry name" value="PROTEASE PRSW"/>
    <property type="match status" value="1"/>
</dbReference>
<dbReference type="Proteomes" id="UP000033986">
    <property type="component" value="Unassembled WGS sequence"/>
</dbReference>
<dbReference type="PANTHER" id="PTHR36844">
    <property type="entry name" value="PROTEASE PRSW"/>
    <property type="match status" value="1"/>
</dbReference>
<accession>A0A0G0Z5T6</accession>
<dbReference type="EMBL" id="LCDB01000015">
    <property type="protein sequence ID" value="KKS44057.1"/>
    <property type="molecule type" value="Genomic_DNA"/>
</dbReference>
<feature type="transmembrane region" description="Helical" evidence="1">
    <location>
        <begin position="155"/>
        <end position="178"/>
    </location>
</feature>
<evidence type="ECO:0008006" key="4">
    <source>
        <dbReference type="Google" id="ProtNLM"/>
    </source>
</evidence>
<evidence type="ECO:0000313" key="3">
    <source>
        <dbReference type="Proteomes" id="UP000033986"/>
    </source>
</evidence>
<feature type="transmembrane region" description="Helical" evidence="1">
    <location>
        <begin position="185"/>
        <end position="204"/>
    </location>
</feature>
<feature type="transmembrane region" description="Helical" evidence="1">
    <location>
        <begin position="38"/>
        <end position="57"/>
    </location>
</feature>
<dbReference type="Pfam" id="PF13367">
    <property type="entry name" value="PrsW-protease"/>
    <property type="match status" value="1"/>
</dbReference>
<sequence length="253" mass="28707">MFLQEPLSLISVLILAVLPSLIWLFFYLKEDDHPEPKYWLFIIFLIGIASAPLVIFLEMVFVKIFHYFQFSYLTENAFLLITIAPFIEEMVKYGIVHLSLNKNPVLDEPVDAMIYVISAALGFAAIENALAIFSFVPFGAPNYLNAAFNFVSLRFISATALHGLASGIMGYFFAYYYFFKKDVRLIFAGLFIATVFHGLYNFFITQAGETSSVFLTGVVLGCAAILVIYLFNRLKHYKIYQQAAVDIAVERKI</sequence>
<gene>
    <name evidence="2" type="ORF">UV07_C0015G0005</name>
</gene>
<evidence type="ECO:0000313" key="2">
    <source>
        <dbReference type="EMBL" id="KKS44057.1"/>
    </source>
</evidence>
<proteinExistence type="predicted"/>